<dbReference type="NCBIfam" id="TIGR00745">
    <property type="entry name" value="apbA_panE"/>
    <property type="match status" value="1"/>
</dbReference>
<evidence type="ECO:0000313" key="8">
    <source>
        <dbReference type="Proteomes" id="UP000314616"/>
    </source>
</evidence>
<dbReference type="KEGG" id="gyu:FE374_16025"/>
<dbReference type="Proteomes" id="UP000314616">
    <property type="component" value="Chromosome"/>
</dbReference>
<name>A0A5B8C6Z4_9MICO</name>
<comment type="catalytic activity">
    <reaction evidence="4">
        <text>(R)-pantoate + NADP(+) = 2-dehydropantoate + NADPH + H(+)</text>
        <dbReference type="Rhea" id="RHEA:16233"/>
        <dbReference type="ChEBI" id="CHEBI:11561"/>
        <dbReference type="ChEBI" id="CHEBI:15378"/>
        <dbReference type="ChEBI" id="CHEBI:15980"/>
        <dbReference type="ChEBI" id="CHEBI:57783"/>
        <dbReference type="ChEBI" id="CHEBI:58349"/>
        <dbReference type="EC" id="1.1.1.169"/>
    </reaction>
</comment>
<dbReference type="InterPro" id="IPR036291">
    <property type="entry name" value="NAD(P)-bd_dom_sf"/>
</dbReference>
<dbReference type="InterPro" id="IPR003710">
    <property type="entry name" value="ApbA"/>
</dbReference>
<evidence type="ECO:0000256" key="1">
    <source>
        <dbReference type="ARBA" id="ARBA00007870"/>
    </source>
</evidence>
<comment type="similarity">
    <text evidence="1 4">Belongs to the ketopantoate reductase family.</text>
</comment>
<dbReference type="PANTHER" id="PTHR21708">
    <property type="entry name" value="PROBABLE 2-DEHYDROPANTOATE 2-REDUCTASE"/>
    <property type="match status" value="1"/>
</dbReference>
<reference evidence="7 8" key="1">
    <citation type="submission" date="2019-05" db="EMBL/GenBank/DDBJ databases">
        <title>Georgenia *** sp. nov., and Georgenia *** sp. nov., isolated from the intestinal contents of plateau pika (Ochotona curzoniae) in the Qinghai-Tibet plateau of China.</title>
        <authorList>
            <person name="Tian Z."/>
        </authorList>
    </citation>
    <scope>NUCLEOTIDE SEQUENCE [LARGE SCALE GENOMIC DNA]</scope>
    <source>
        <strain evidence="7 8">Z443</strain>
    </source>
</reference>
<dbReference type="InterPro" id="IPR013332">
    <property type="entry name" value="KPR_N"/>
</dbReference>
<evidence type="ECO:0000256" key="2">
    <source>
        <dbReference type="ARBA" id="ARBA00022857"/>
    </source>
</evidence>
<evidence type="ECO:0000259" key="5">
    <source>
        <dbReference type="Pfam" id="PF02558"/>
    </source>
</evidence>
<dbReference type="Pfam" id="PF08546">
    <property type="entry name" value="ApbA_C"/>
    <property type="match status" value="1"/>
</dbReference>
<dbReference type="PANTHER" id="PTHR21708:SF26">
    <property type="entry name" value="2-DEHYDROPANTOATE 2-REDUCTASE"/>
    <property type="match status" value="1"/>
</dbReference>
<evidence type="ECO:0000259" key="6">
    <source>
        <dbReference type="Pfam" id="PF08546"/>
    </source>
</evidence>
<dbReference type="OrthoDB" id="4186253at2"/>
<keyword evidence="3 4" id="KW-0560">Oxidoreductase</keyword>
<dbReference type="UniPathway" id="UPA00028">
    <property type="reaction ID" value="UER00004"/>
</dbReference>
<evidence type="ECO:0000313" key="7">
    <source>
        <dbReference type="EMBL" id="QDC25927.1"/>
    </source>
</evidence>
<proteinExistence type="inferred from homology"/>
<gene>
    <name evidence="7" type="ORF">FE374_16025</name>
</gene>
<comment type="function">
    <text evidence="4">Catalyzes the NADPH-dependent reduction of ketopantoate into pantoic acid.</text>
</comment>
<dbReference type="EC" id="1.1.1.169" evidence="4"/>
<feature type="domain" description="Ketopantoate reductase N-terminal" evidence="5">
    <location>
        <begin position="3"/>
        <end position="132"/>
    </location>
</feature>
<dbReference type="InterPro" id="IPR013752">
    <property type="entry name" value="KPA_reductase"/>
</dbReference>
<dbReference type="Gene3D" id="1.10.1040.10">
    <property type="entry name" value="N-(1-d-carboxylethyl)-l-norvaline Dehydrogenase, domain 2"/>
    <property type="match status" value="1"/>
</dbReference>
<dbReference type="GO" id="GO:0015940">
    <property type="term" value="P:pantothenate biosynthetic process"/>
    <property type="evidence" value="ECO:0007669"/>
    <property type="project" value="UniProtKB-UniPathway"/>
</dbReference>
<dbReference type="AlphaFoldDB" id="A0A5B8C6Z4"/>
<accession>A0A5B8C6Z4</accession>
<keyword evidence="2 4" id="KW-0521">NADP</keyword>
<evidence type="ECO:0000256" key="4">
    <source>
        <dbReference type="RuleBase" id="RU362068"/>
    </source>
</evidence>
<dbReference type="InterPro" id="IPR051402">
    <property type="entry name" value="KPR-Related"/>
</dbReference>
<sequence>MLAVVGPGAVGGLLAALLHRAGEDVVAVARPATAQRLLADGLHVRSELYGEWTAHLPVATEAPDGAAVVLAVKAYALPHVLPDLVTARPAEVLALLNGTAHAETLRRAGLTVAGASIQVESVREGGVVVHRGGFCNLTVPDDAASWRTTRALEGAGVAVRTGGTETEVLWHKYAFLAPMALLTSWTDEPIGPALEREPALAAGLVAEVAAVATAEGVPTEPAGLDRALRRLPETMRSSLQHDVHAGGPAEIEALGGDLLRLAERHGIDVPVLARVVGDVRGRLG</sequence>
<keyword evidence="4" id="KW-0566">Pantothenate biosynthesis</keyword>
<dbReference type="SUPFAM" id="SSF51735">
    <property type="entry name" value="NAD(P)-binding Rossmann-fold domains"/>
    <property type="match status" value="1"/>
</dbReference>
<dbReference type="GO" id="GO:0008677">
    <property type="term" value="F:2-dehydropantoate 2-reductase activity"/>
    <property type="evidence" value="ECO:0007669"/>
    <property type="project" value="UniProtKB-EC"/>
</dbReference>
<comment type="pathway">
    <text evidence="4">Cofactor biosynthesis; (R)-pantothenate biosynthesis; (R)-pantoate from 3-methyl-2-oxobutanoate: step 2/2.</text>
</comment>
<dbReference type="RefSeq" id="WP_139930174.1">
    <property type="nucleotide sequence ID" value="NZ_CP040915.1"/>
</dbReference>
<dbReference type="Gene3D" id="3.40.50.720">
    <property type="entry name" value="NAD(P)-binding Rossmann-like Domain"/>
    <property type="match status" value="1"/>
</dbReference>
<organism evidence="7 8">
    <name type="scientific">Georgenia yuyongxinii</name>
    <dbReference type="NCBI Taxonomy" id="2589797"/>
    <lineage>
        <taxon>Bacteria</taxon>
        <taxon>Bacillati</taxon>
        <taxon>Actinomycetota</taxon>
        <taxon>Actinomycetes</taxon>
        <taxon>Micrococcales</taxon>
        <taxon>Bogoriellaceae</taxon>
        <taxon>Georgenia</taxon>
    </lineage>
</organism>
<dbReference type="EMBL" id="CP040915">
    <property type="protein sequence ID" value="QDC25927.1"/>
    <property type="molecule type" value="Genomic_DNA"/>
</dbReference>
<feature type="domain" description="Ketopantoate reductase C-terminal" evidence="6">
    <location>
        <begin position="168"/>
        <end position="279"/>
    </location>
</feature>
<dbReference type="Pfam" id="PF02558">
    <property type="entry name" value="ApbA"/>
    <property type="match status" value="1"/>
</dbReference>
<protein>
    <recommendedName>
        <fullName evidence="4">2-dehydropantoate 2-reductase</fullName>
        <ecNumber evidence="4">1.1.1.169</ecNumber>
    </recommendedName>
    <alternativeName>
        <fullName evidence="4">Ketopantoate reductase</fullName>
    </alternativeName>
</protein>
<dbReference type="SUPFAM" id="SSF48179">
    <property type="entry name" value="6-phosphogluconate dehydrogenase C-terminal domain-like"/>
    <property type="match status" value="1"/>
</dbReference>
<evidence type="ECO:0000256" key="3">
    <source>
        <dbReference type="ARBA" id="ARBA00023002"/>
    </source>
</evidence>
<dbReference type="InterPro" id="IPR008927">
    <property type="entry name" value="6-PGluconate_DH-like_C_sf"/>
</dbReference>
<dbReference type="InterPro" id="IPR013328">
    <property type="entry name" value="6PGD_dom2"/>
</dbReference>
<dbReference type="GO" id="GO:0005737">
    <property type="term" value="C:cytoplasm"/>
    <property type="evidence" value="ECO:0007669"/>
    <property type="project" value="TreeGrafter"/>
</dbReference>